<dbReference type="InterPro" id="IPR003917">
    <property type="entry name" value="NADH_UbQ_OxRdtase_chain2"/>
</dbReference>
<feature type="transmembrane region" description="Helical" evidence="18">
    <location>
        <begin position="7"/>
        <end position="22"/>
    </location>
</feature>
<evidence type="ECO:0000256" key="8">
    <source>
        <dbReference type="ARBA" id="ARBA00022692"/>
    </source>
</evidence>
<comment type="similarity">
    <text evidence="3 18">Belongs to the complex I subunit 2 family.</text>
</comment>
<evidence type="ECO:0000256" key="4">
    <source>
        <dbReference type="ARBA" id="ARBA00012944"/>
    </source>
</evidence>
<evidence type="ECO:0000256" key="16">
    <source>
        <dbReference type="ARBA" id="ARBA00023136"/>
    </source>
</evidence>
<keyword evidence="8 18" id="KW-0812">Transmembrane</keyword>
<protein>
    <recommendedName>
        <fullName evidence="5 18">NADH-ubiquinone oxidoreductase chain 2</fullName>
        <ecNumber evidence="4 18">7.1.1.2</ecNumber>
    </recommendedName>
</protein>
<gene>
    <name evidence="20" type="primary">ND2</name>
</gene>
<feature type="domain" description="NADH:quinone oxidoreductase/Mrp antiporter transmembrane" evidence="19">
    <location>
        <begin position="24"/>
        <end position="271"/>
    </location>
</feature>
<evidence type="ECO:0000256" key="2">
    <source>
        <dbReference type="ARBA" id="ARBA00004448"/>
    </source>
</evidence>
<evidence type="ECO:0000256" key="15">
    <source>
        <dbReference type="ARBA" id="ARBA00023128"/>
    </source>
</evidence>
<reference evidence="20" key="1">
    <citation type="submission" date="2020-11" db="EMBL/GenBank/DDBJ databases">
        <title>Mitogenomic phylogeny of Typhlocybinae (Hemiptera: Cicadellidae): tribal classification and character evolution.</title>
        <authorList>
            <person name="Yan B."/>
            <person name="Yang M."/>
        </authorList>
    </citation>
    <scope>NUCLEOTIDE SEQUENCE</scope>
</reference>
<keyword evidence="9 18" id="KW-0999">Mitochondrion inner membrane</keyword>
<accession>A0A9E6XSE7</accession>
<dbReference type="AlphaFoldDB" id="A0A9E6XSE7"/>
<evidence type="ECO:0000313" key="20">
    <source>
        <dbReference type="EMBL" id="UGN61563.1"/>
    </source>
</evidence>
<dbReference type="EC" id="7.1.1.2" evidence="4 18"/>
<evidence type="ECO:0000259" key="19">
    <source>
        <dbReference type="Pfam" id="PF00361"/>
    </source>
</evidence>
<comment type="catalytic activity">
    <reaction evidence="17 18">
        <text>a ubiquinone + NADH + 5 H(+)(in) = a ubiquinol + NAD(+) + 4 H(+)(out)</text>
        <dbReference type="Rhea" id="RHEA:29091"/>
        <dbReference type="Rhea" id="RHEA-COMP:9565"/>
        <dbReference type="Rhea" id="RHEA-COMP:9566"/>
        <dbReference type="ChEBI" id="CHEBI:15378"/>
        <dbReference type="ChEBI" id="CHEBI:16389"/>
        <dbReference type="ChEBI" id="CHEBI:17976"/>
        <dbReference type="ChEBI" id="CHEBI:57540"/>
        <dbReference type="ChEBI" id="CHEBI:57945"/>
        <dbReference type="EC" id="7.1.1.2"/>
    </reaction>
</comment>
<evidence type="ECO:0000256" key="7">
    <source>
        <dbReference type="ARBA" id="ARBA00022660"/>
    </source>
</evidence>
<feature type="transmembrane region" description="Helical" evidence="18">
    <location>
        <begin position="257"/>
        <end position="277"/>
    </location>
</feature>
<keyword evidence="12 18" id="KW-1133">Transmembrane helix</keyword>
<dbReference type="GO" id="GO:0008137">
    <property type="term" value="F:NADH dehydrogenase (ubiquinone) activity"/>
    <property type="evidence" value="ECO:0007669"/>
    <property type="project" value="UniProtKB-EC"/>
</dbReference>
<evidence type="ECO:0000256" key="13">
    <source>
        <dbReference type="ARBA" id="ARBA00023027"/>
    </source>
</evidence>
<dbReference type="PANTHER" id="PTHR46552:SF1">
    <property type="entry name" value="NADH-UBIQUINONE OXIDOREDUCTASE CHAIN 2"/>
    <property type="match status" value="1"/>
</dbReference>
<dbReference type="InterPro" id="IPR001750">
    <property type="entry name" value="ND/Mrp_TM"/>
</dbReference>
<evidence type="ECO:0000256" key="9">
    <source>
        <dbReference type="ARBA" id="ARBA00022792"/>
    </source>
</evidence>
<evidence type="ECO:0000256" key="6">
    <source>
        <dbReference type="ARBA" id="ARBA00022448"/>
    </source>
</evidence>
<feature type="transmembrane region" description="Helical" evidence="18">
    <location>
        <begin position="298"/>
        <end position="318"/>
    </location>
</feature>
<keyword evidence="7 18" id="KW-0679">Respiratory chain</keyword>
<name>A0A9E6XSE7_9HEMI</name>
<keyword evidence="6" id="KW-0813">Transport</keyword>
<keyword evidence="14 18" id="KW-0830">Ubiquinone</keyword>
<geneLocation type="mitochondrion" evidence="20"/>
<feature type="transmembrane region" description="Helical" evidence="18">
    <location>
        <begin position="227"/>
        <end position="245"/>
    </location>
</feature>
<evidence type="ECO:0000256" key="10">
    <source>
        <dbReference type="ARBA" id="ARBA00022967"/>
    </source>
</evidence>
<evidence type="ECO:0000256" key="11">
    <source>
        <dbReference type="ARBA" id="ARBA00022982"/>
    </source>
</evidence>
<evidence type="ECO:0000256" key="5">
    <source>
        <dbReference type="ARBA" id="ARBA00021008"/>
    </source>
</evidence>
<evidence type="ECO:0000256" key="3">
    <source>
        <dbReference type="ARBA" id="ARBA00007012"/>
    </source>
</evidence>
<feature type="transmembrane region" description="Helical" evidence="18">
    <location>
        <begin position="186"/>
        <end position="206"/>
    </location>
</feature>
<dbReference type="PANTHER" id="PTHR46552">
    <property type="entry name" value="NADH-UBIQUINONE OXIDOREDUCTASE CHAIN 2"/>
    <property type="match status" value="1"/>
</dbReference>
<sequence>MTMNSSKLLFMTTMVLGIIMSISSNNWITIWCGLEISLVSMIPLMINKSVNSSESMMKYFIVQSISSSMLMLGLMTMIMKGDYNYGYILTTALIMKMGVVPFHNWVLTVIEGIEFIMILIMLTINKIAPITLMSYFNNSFTVIVMLTVMTGAIMGVNQSSMKKIIGYSSIFNMGFIIMVMKNSLMWISYLTVYTVLISYLMFYMFMQKISFINQMAFSEMTMNKISLWMNMLSMGGMPPLIGFSIKYMVMIQMIKTQMISLVVIMIMASLLVMFFYLRMTFVSLMANSLIQKTKLMKMNELSSWMMIINMMAMPMLMLTKSLT</sequence>
<feature type="transmembrane region" description="Helical" evidence="18">
    <location>
        <begin position="59"/>
        <end position="79"/>
    </location>
</feature>
<dbReference type="Pfam" id="PF00361">
    <property type="entry name" value="Proton_antipo_M"/>
    <property type="match status" value="1"/>
</dbReference>
<feature type="transmembrane region" description="Helical" evidence="18">
    <location>
        <begin position="164"/>
        <end position="180"/>
    </location>
</feature>
<dbReference type="PRINTS" id="PR01436">
    <property type="entry name" value="NADHDHGNASE2"/>
</dbReference>
<comment type="function">
    <text evidence="1">Core subunit of the mitochondrial membrane respiratory chain NADH dehydrogenase (Complex I) that is believed to belong to the minimal assembly required for catalysis. Complex I functions in the transfer of electrons from NADH to the respiratory chain. The immediate electron acceptor for the enzyme is believed to be ubiquinone.</text>
</comment>
<keyword evidence="16 18" id="KW-0472">Membrane</keyword>
<evidence type="ECO:0000256" key="1">
    <source>
        <dbReference type="ARBA" id="ARBA00003257"/>
    </source>
</evidence>
<keyword evidence="11 18" id="KW-0249">Electron transport</keyword>
<keyword evidence="10 18" id="KW-1278">Translocase</keyword>
<dbReference type="EMBL" id="MW284843">
    <property type="protein sequence ID" value="UGN61563.1"/>
    <property type="molecule type" value="Genomic_DNA"/>
</dbReference>
<evidence type="ECO:0000256" key="14">
    <source>
        <dbReference type="ARBA" id="ARBA00023075"/>
    </source>
</evidence>
<dbReference type="GO" id="GO:0005743">
    <property type="term" value="C:mitochondrial inner membrane"/>
    <property type="evidence" value="ECO:0007669"/>
    <property type="project" value="UniProtKB-SubCell"/>
</dbReference>
<feature type="transmembrane region" description="Helical" evidence="18">
    <location>
        <begin position="139"/>
        <end position="157"/>
    </location>
</feature>
<evidence type="ECO:0000256" key="17">
    <source>
        <dbReference type="ARBA" id="ARBA00049551"/>
    </source>
</evidence>
<proteinExistence type="inferred from homology"/>
<comment type="function">
    <text evidence="18">Core subunit of the mitochondrial membrane respiratory chain NADH dehydrogenase (Complex I) which catalyzes electron transfer from NADH through the respiratory chain, using ubiquinone as an electron acceptor. Essential for the catalytic activity and assembly of complex I.</text>
</comment>
<evidence type="ECO:0000256" key="18">
    <source>
        <dbReference type="RuleBase" id="RU003403"/>
    </source>
</evidence>
<dbReference type="GO" id="GO:0006120">
    <property type="term" value="P:mitochondrial electron transport, NADH to ubiquinone"/>
    <property type="evidence" value="ECO:0007669"/>
    <property type="project" value="InterPro"/>
</dbReference>
<evidence type="ECO:0000256" key="12">
    <source>
        <dbReference type="ARBA" id="ARBA00022989"/>
    </source>
</evidence>
<keyword evidence="13 18" id="KW-0520">NAD</keyword>
<keyword evidence="15 18" id="KW-0496">Mitochondrion</keyword>
<comment type="subcellular location">
    <subcellularLocation>
        <location evidence="2 18">Mitochondrion inner membrane</location>
        <topology evidence="2 18">Multi-pass membrane protein</topology>
    </subcellularLocation>
</comment>
<organism evidence="20">
    <name type="scientific">Paracyba sp</name>
    <dbReference type="NCBI Taxonomy" id="2893160"/>
    <lineage>
        <taxon>Eukaryota</taxon>
        <taxon>Metazoa</taxon>
        <taxon>Ecdysozoa</taxon>
        <taxon>Arthropoda</taxon>
        <taxon>Hexapoda</taxon>
        <taxon>Insecta</taxon>
        <taxon>Pterygota</taxon>
        <taxon>Neoptera</taxon>
        <taxon>Paraneoptera</taxon>
        <taxon>Hemiptera</taxon>
        <taxon>Auchenorrhyncha</taxon>
        <taxon>Membracoidea</taxon>
        <taxon>Cicadellidae</taxon>
        <taxon>Typhlocybinae</taxon>
        <taxon>Typhlocybini</taxon>
        <taxon>Paracyba</taxon>
    </lineage>
</organism>
<dbReference type="InterPro" id="IPR050175">
    <property type="entry name" value="Complex_I_Subunit_2"/>
</dbReference>